<dbReference type="Proteomes" id="UP000682733">
    <property type="component" value="Unassembled WGS sequence"/>
</dbReference>
<gene>
    <name evidence="3" type="ORF">GPM918_LOCUS32495</name>
    <name evidence="2" type="ORF">OVA965_LOCUS27208</name>
    <name evidence="5" type="ORF">SRO942_LOCUS33165</name>
    <name evidence="4" type="ORF">TMI583_LOCUS27950</name>
</gene>
<dbReference type="EMBL" id="CAJOBC010082027">
    <property type="protein sequence ID" value="CAF4279756.1"/>
    <property type="molecule type" value="Genomic_DNA"/>
</dbReference>
<dbReference type="Proteomes" id="UP000677228">
    <property type="component" value="Unassembled WGS sequence"/>
</dbReference>
<comment type="caution">
    <text evidence="3">The sequence shown here is derived from an EMBL/GenBank/DDBJ whole genome shotgun (WGS) entry which is preliminary data.</text>
</comment>
<organism evidence="3 6">
    <name type="scientific">Didymodactylos carnosus</name>
    <dbReference type="NCBI Taxonomy" id="1234261"/>
    <lineage>
        <taxon>Eukaryota</taxon>
        <taxon>Metazoa</taxon>
        <taxon>Spiralia</taxon>
        <taxon>Gnathifera</taxon>
        <taxon>Rotifera</taxon>
        <taxon>Eurotatoria</taxon>
        <taxon>Bdelloidea</taxon>
        <taxon>Philodinida</taxon>
        <taxon>Philodinidae</taxon>
        <taxon>Didymodactylos</taxon>
    </lineage>
</organism>
<dbReference type="EMBL" id="CAJNOQ010016625">
    <property type="protein sequence ID" value="CAF1384566.1"/>
    <property type="molecule type" value="Genomic_DNA"/>
</dbReference>
<accession>A0A815JWJ1</accession>
<dbReference type="AlphaFoldDB" id="A0A815JWJ1"/>
<protein>
    <recommendedName>
        <fullName evidence="7">LITAF domain-containing protein</fullName>
    </recommendedName>
</protein>
<sequence length="92" mass="9937">MTRYVHQSTEQSSSQPPSYTQATETGAATPMPPLYPLPSVQPIYGQVLHMVPMVMLGDIPVPCNCKNCYAGIITRTEKTAGILIWLICGGLA</sequence>
<evidence type="ECO:0000313" key="2">
    <source>
        <dbReference type="EMBL" id="CAF1271533.1"/>
    </source>
</evidence>
<dbReference type="EMBL" id="CAJNOK010017847">
    <property type="protein sequence ID" value="CAF1271533.1"/>
    <property type="molecule type" value="Genomic_DNA"/>
</dbReference>
<reference evidence="3" key="1">
    <citation type="submission" date="2021-02" db="EMBL/GenBank/DDBJ databases">
        <authorList>
            <person name="Nowell W R."/>
        </authorList>
    </citation>
    <scope>NUCLEOTIDE SEQUENCE</scope>
</reference>
<feature type="compositionally biased region" description="Low complexity" evidence="1">
    <location>
        <begin position="7"/>
        <end position="21"/>
    </location>
</feature>
<evidence type="ECO:0000313" key="4">
    <source>
        <dbReference type="EMBL" id="CAF4076947.1"/>
    </source>
</evidence>
<proteinExistence type="predicted"/>
<evidence type="ECO:0000256" key="1">
    <source>
        <dbReference type="SAM" id="MobiDB-lite"/>
    </source>
</evidence>
<dbReference type="Proteomes" id="UP000663829">
    <property type="component" value="Unassembled WGS sequence"/>
</dbReference>
<dbReference type="EMBL" id="CAJOBA010039402">
    <property type="protein sequence ID" value="CAF4076947.1"/>
    <property type="molecule type" value="Genomic_DNA"/>
</dbReference>
<feature type="region of interest" description="Disordered" evidence="1">
    <location>
        <begin position="1"/>
        <end position="27"/>
    </location>
</feature>
<evidence type="ECO:0008006" key="7">
    <source>
        <dbReference type="Google" id="ProtNLM"/>
    </source>
</evidence>
<dbReference type="Proteomes" id="UP000681722">
    <property type="component" value="Unassembled WGS sequence"/>
</dbReference>
<keyword evidence="6" id="KW-1185">Reference proteome</keyword>
<evidence type="ECO:0000313" key="5">
    <source>
        <dbReference type="EMBL" id="CAF4279756.1"/>
    </source>
</evidence>
<evidence type="ECO:0000313" key="3">
    <source>
        <dbReference type="EMBL" id="CAF1384566.1"/>
    </source>
</evidence>
<name>A0A815JWJ1_9BILA</name>
<evidence type="ECO:0000313" key="6">
    <source>
        <dbReference type="Proteomes" id="UP000663829"/>
    </source>
</evidence>